<sequence>MAATAENLRELHQLHQRAKALRDRMTSGPKTLAARQAALVIRKTALEASRKAVQDSKVQLKKREHSLQAHQSKIDDLKAKLNLVKKNEEYKAIQNQIANDKAAIEKLEGEMLEDMMRIDDQAAALVTEESEFKKFEGQVAEFQSEIESQAADQTARLEELVAAIVGAEAIIPEDLRERYRRTVKQHGSDAMAFIENHACSGCFVSITAQMMNELINNNSLSFCKTCGRVLYLAEEDIANTRRSAR</sequence>
<feature type="coiled-coil region" evidence="1">
    <location>
        <begin position="60"/>
        <end position="110"/>
    </location>
</feature>
<dbReference type="Gene3D" id="1.10.287.1490">
    <property type="match status" value="1"/>
</dbReference>
<protein>
    <submittedName>
        <fullName evidence="3">C4-type zinc ribbon domain-containing protein</fullName>
    </submittedName>
</protein>
<dbReference type="InterPro" id="IPR003743">
    <property type="entry name" value="Zf-RING_7"/>
</dbReference>
<proteinExistence type="predicted"/>
<keyword evidence="1" id="KW-0175">Coiled coil</keyword>
<dbReference type="AlphaFoldDB" id="A0AAU7CES6"/>
<gene>
    <name evidence="3" type="ORF">V5E97_36155</name>
</gene>
<dbReference type="Pfam" id="PF02591">
    <property type="entry name" value="Zn_ribbon_9"/>
    <property type="match status" value="1"/>
</dbReference>
<evidence type="ECO:0000313" key="3">
    <source>
        <dbReference type="EMBL" id="XBH03700.1"/>
    </source>
</evidence>
<evidence type="ECO:0000256" key="1">
    <source>
        <dbReference type="SAM" id="Coils"/>
    </source>
</evidence>
<evidence type="ECO:0000259" key="2">
    <source>
        <dbReference type="Pfam" id="PF02591"/>
    </source>
</evidence>
<accession>A0AAU7CES6</accession>
<name>A0AAU7CES6_9BACT</name>
<feature type="domain" description="C4-type zinc ribbon" evidence="2">
    <location>
        <begin position="198"/>
        <end position="230"/>
    </location>
</feature>
<reference evidence="3" key="1">
    <citation type="submission" date="2024-05" db="EMBL/GenBank/DDBJ databases">
        <title>Planctomycetes of the genus Singulisphaera possess chitinolytic capabilities.</title>
        <authorList>
            <person name="Ivanova A."/>
        </authorList>
    </citation>
    <scope>NUCLEOTIDE SEQUENCE</scope>
    <source>
        <strain evidence="3">Ch08T</strain>
    </source>
</reference>
<dbReference type="RefSeq" id="WP_406696439.1">
    <property type="nucleotide sequence ID" value="NZ_CP155447.1"/>
</dbReference>
<dbReference type="EMBL" id="CP155447">
    <property type="protein sequence ID" value="XBH03700.1"/>
    <property type="molecule type" value="Genomic_DNA"/>
</dbReference>
<organism evidence="3">
    <name type="scientific">Singulisphaera sp. Ch08</name>
    <dbReference type="NCBI Taxonomy" id="3120278"/>
    <lineage>
        <taxon>Bacteria</taxon>
        <taxon>Pseudomonadati</taxon>
        <taxon>Planctomycetota</taxon>
        <taxon>Planctomycetia</taxon>
        <taxon>Isosphaerales</taxon>
        <taxon>Isosphaeraceae</taxon>
        <taxon>Singulisphaera</taxon>
    </lineage>
</organism>